<keyword evidence="2" id="KW-1185">Reference proteome</keyword>
<sequence>MLKTGMSHTSSHRWTFAARFRRNAFGWKSALPIQRLKEAVVEIRQVARSDGILAAEGAVLLLEKLSPALEQVDSSSGAMGTAVNRAIDALAPLIAGAKVDAKIRQAWLERLFEALQEDQMPYIERLADVWGELAVTPGMASAWADRLLPITAHVIGPDGQGGFFVGTTACMSALYVAHRFDELFALVNSARMTWWGYRQWGVKALVALGRPEEALRYAEQSHGAHAPESAIALACETILLARGMTDEAYRRYAIAANRSGTYLATFRAIARKYPGRSQAAILQDLIESEPGSEGKWFASAKDAGLLDLATSLIQTSPTDPRTLIRAAREFVQRQPAFAMTCGMAALRWVDAGAGYEITAADVLDAYAALTDAACVSGASRDALNARLREQFEPGATSAFVGNLLAPHIR</sequence>
<dbReference type="EMBL" id="CP017562">
    <property type="protein sequence ID" value="APA89365.2"/>
    <property type="molecule type" value="Genomic_DNA"/>
</dbReference>
<dbReference type="AlphaFoldDB" id="A0A1I9YT07"/>
<proteinExistence type="predicted"/>
<organism evidence="1 2">
    <name type="scientific">Paraburkholderia sprentiae WSM5005</name>
    <dbReference type="NCBI Taxonomy" id="754502"/>
    <lineage>
        <taxon>Bacteria</taxon>
        <taxon>Pseudomonadati</taxon>
        <taxon>Pseudomonadota</taxon>
        <taxon>Betaproteobacteria</taxon>
        <taxon>Burkholderiales</taxon>
        <taxon>Burkholderiaceae</taxon>
        <taxon>Paraburkholderia</taxon>
    </lineage>
</organism>
<evidence type="ECO:0000313" key="1">
    <source>
        <dbReference type="EMBL" id="APA89365.2"/>
    </source>
</evidence>
<reference evidence="1" key="1">
    <citation type="submission" date="2016-09" db="EMBL/GenBank/DDBJ databases">
        <title>The Complete Genome of Burkholderia sprentiae wsm5005.</title>
        <authorList>
            <person name="De Meyer S."/>
            <person name="Wang P."/>
            <person name="Terpolilli J."/>
        </authorList>
    </citation>
    <scope>NUCLEOTIDE SEQUENCE [LARGE SCALE GENOMIC DNA]</scope>
    <source>
        <strain evidence="1">WSM5005</strain>
    </source>
</reference>
<evidence type="ECO:0000313" key="2">
    <source>
        <dbReference type="Proteomes" id="UP000179860"/>
    </source>
</evidence>
<protein>
    <submittedName>
        <fullName evidence="1">Uncharacterized protein</fullName>
    </submittedName>
</protein>
<dbReference type="Proteomes" id="UP000179860">
    <property type="component" value="Chromosome 2"/>
</dbReference>
<dbReference type="OrthoDB" id="7825127at2"/>
<reference evidence="1" key="2">
    <citation type="submission" date="2021-06" db="EMBL/GenBank/DDBJ databases">
        <authorList>
            <person name="Rogers T.H."/>
            <person name="Ramsay J.P."/>
            <person name="Wang P."/>
            <person name="Terpolilli J."/>
        </authorList>
    </citation>
    <scope>NUCLEOTIDE SEQUENCE [LARGE SCALE GENOMIC DNA]</scope>
    <source>
        <strain evidence="1">WSM5005</strain>
    </source>
</reference>
<gene>
    <name evidence="1" type="ORF">BJG93_27485</name>
</gene>
<dbReference type="RefSeq" id="WP_027196519.1">
    <property type="nucleotide sequence ID" value="NZ_CP017562.2"/>
</dbReference>
<dbReference type="STRING" id="754502.BJG93_27485"/>
<name>A0A1I9YT07_9BURK</name>
<accession>A0A1I9YT07</accession>
<dbReference type="KEGG" id="pspw:BJG93_27485"/>